<evidence type="ECO:0000256" key="1">
    <source>
        <dbReference type="ARBA" id="ARBA00004609"/>
    </source>
</evidence>
<evidence type="ECO:0000256" key="3">
    <source>
        <dbReference type="ARBA" id="ARBA00022622"/>
    </source>
</evidence>
<dbReference type="Gene3D" id="3.20.20.80">
    <property type="entry name" value="Glycosidases"/>
    <property type="match status" value="1"/>
</dbReference>
<dbReference type="EMBL" id="CAXHTB010000015">
    <property type="protein sequence ID" value="CAL0320923.1"/>
    <property type="molecule type" value="Genomic_DNA"/>
</dbReference>
<feature type="region of interest" description="Disordered" evidence="9">
    <location>
        <begin position="507"/>
        <end position="610"/>
    </location>
</feature>
<feature type="compositionally biased region" description="Low complexity" evidence="9">
    <location>
        <begin position="507"/>
        <end position="530"/>
    </location>
</feature>
<feature type="compositionally biased region" description="Low complexity" evidence="9">
    <location>
        <begin position="293"/>
        <end position="313"/>
    </location>
</feature>
<feature type="signal peptide" evidence="10">
    <location>
        <begin position="1"/>
        <end position="22"/>
    </location>
</feature>
<dbReference type="GO" id="GO:0005886">
    <property type="term" value="C:plasma membrane"/>
    <property type="evidence" value="ECO:0007669"/>
    <property type="project" value="UniProtKB-SubCell"/>
</dbReference>
<feature type="compositionally biased region" description="Pro residues" evidence="9">
    <location>
        <begin position="531"/>
        <end position="551"/>
    </location>
</feature>
<sequence length="634" mass="67213">MMTKEASLCFLFLSFLITFSSGALVGFSTTSTETISFLQQSKVSPWQIRFVVTDSRILSTFTNYNNLLVDFYLNKSMVENLIASTPFGVSCLKTHAVNFLSQINSKNVIVSCGSGEYLAQNEIQPSLLSDLKSVHSVLNKFHVGKEVKVSVAFPLSFLEKLNASNERELVRILSFIKETKSFVLIEDSIDGELSIGEHFVQSIIKRATLAASILPLKDVPVVLTIKSKVIPSSKEIAQFSEGVSKYLEQSTQVTKRIVALYAEVHTTKDFAQKQLKREEIELFPHMRRILDDTTTNPPNTVFPTNPKPATTPVNIPPDTPTIITVPSTNPVTIPPTNPAAVPVTVPNTAPVPLTPTNPSNSSPVVPVSNPAATTPTIVPGATPLPPVQPVTNPVVSYPPPSASVPVINHQPPPANTNVPPATQGQSWCVAKSGAPQSSLQSALDYACGNGADCSQIQLGGSCYSPVTLQNHASYAFNSYYQKHPAPTSCDFGGTATLINTNPSSGSCILPSSSSTATPISSPPTTTTPSNTIPPPSTITPPSSIPITPPAKPTQLIPTAPPLTPPSSSGTGTFGYGTPPSVLNSSNPISGTLSSFPPAENPTASTSHSVGPLRPCFSSMALMISFVTARLTMQP</sequence>
<keyword evidence="7" id="KW-0325">Glycoprotein</keyword>
<proteinExistence type="predicted"/>
<feature type="region of interest" description="Disordered" evidence="9">
    <location>
        <begin position="290"/>
        <end position="314"/>
    </location>
</feature>
<dbReference type="PANTHER" id="PTHR31044:SF139">
    <property type="entry name" value="CARBOHYDRATE-BINDING X8 DOMAIN PROTEIN"/>
    <property type="match status" value="1"/>
</dbReference>
<keyword evidence="4 10" id="KW-0732">Signal</keyword>
<dbReference type="PANTHER" id="PTHR31044">
    <property type="entry name" value="BETA-1,3 GLUCANASE"/>
    <property type="match status" value="1"/>
</dbReference>
<comment type="subcellular location">
    <subcellularLocation>
        <location evidence="1">Cell membrane</location>
        <topology evidence="1">Lipid-anchor</topology>
        <topology evidence="1">GPI-anchor</topology>
    </subcellularLocation>
</comment>
<dbReference type="Proteomes" id="UP001497480">
    <property type="component" value="Unassembled WGS sequence"/>
</dbReference>
<evidence type="ECO:0000256" key="8">
    <source>
        <dbReference type="ARBA" id="ARBA00023288"/>
    </source>
</evidence>
<accession>A0AAV1XJ49</accession>
<evidence type="ECO:0000313" key="13">
    <source>
        <dbReference type="Proteomes" id="UP001497480"/>
    </source>
</evidence>
<evidence type="ECO:0000256" key="6">
    <source>
        <dbReference type="ARBA" id="ARBA00023157"/>
    </source>
</evidence>
<dbReference type="Pfam" id="PF07983">
    <property type="entry name" value="X8"/>
    <property type="match status" value="1"/>
</dbReference>
<protein>
    <recommendedName>
        <fullName evidence="11">X8 domain-containing protein</fullName>
    </recommendedName>
</protein>
<evidence type="ECO:0000256" key="7">
    <source>
        <dbReference type="ARBA" id="ARBA00023180"/>
    </source>
</evidence>
<dbReference type="FunFam" id="1.20.58.1040:FF:000001">
    <property type="entry name" value="Glucan endo-1,3-beta-glucosidase 4"/>
    <property type="match status" value="1"/>
</dbReference>
<comment type="caution">
    <text evidence="12">The sequence shown here is derived from an EMBL/GenBank/DDBJ whole genome shotgun (WGS) entry which is preliminary data.</text>
</comment>
<dbReference type="InterPro" id="IPR044788">
    <property type="entry name" value="X8_dom_prot"/>
</dbReference>
<keyword evidence="2" id="KW-1003">Cell membrane</keyword>
<evidence type="ECO:0000256" key="4">
    <source>
        <dbReference type="ARBA" id="ARBA00022729"/>
    </source>
</evidence>
<evidence type="ECO:0000256" key="5">
    <source>
        <dbReference type="ARBA" id="ARBA00023136"/>
    </source>
</evidence>
<evidence type="ECO:0000256" key="10">
    <source>
        <dbReference type="SAM" id="SignalP"/>
    </source>
</evidence>
<evidence type="ECO:0000256" key="2">
    <source>
        <dbReference type="ARBA" id="ARBA00022475"/>
    </source>
</evidence>
<dbReference type="GO" id="GO:0098552">
    <property type="term" value="C:side of membrane"/>
    <property type="evidence" value="ECO:0007669"/>
    <property type="project" value="UniProtKB-KW"/>
</dbReference>
<name>A0AAV1XJ49_LUPLU</name>
<feature type="chain" id="PRO_5043640194" description="X8 domain-containing protein" evidence="10">
    <location>
        <begin position="23"/>
        <end position="634"/>
    </location>
</feature>
<evidence type="ECO:0000313" key="12">
    <source>
        <dbReference type="EMBL" id="CAL0320923.1"/>
    </source>
</evidence>
<keyword evidence="13" id="KW-1185">Reference proteome</keyword>
<keyword evidence="3" id="KW-0336">GPI-anchor</keyword>
<dbReference type="GO" id="GO:0009506">
    <property type="term" value="C:plasmodesma"/>
    <property type="evidence" value="ECO:0007669"/>
    <property type="project" value="UniProtKB-ARBA"/>
</dbReference>
<reference evidence="12 13" key="1">
    <citation type="submission" date="2024-03" db="EMBL/GenBank/DDBJ databases">
        <authorList>
            <person name="Martinez-Hernandez J."/>
        </authorList>
    </citation>
    <scope>NUCLEOTIDE SEQUENCE [LARGE SCALE GENOMIC DNA]</scope>
</reference>
<organism evidence="12 13">
    <name type="scientific">Lupinus luteus</name>
    <name type="common">European yellow lupine</name>
    <dbReference type="NCBI Taxonomy" id="3873"/>
    <lineage>
        <taxon>Eukaryota</taxon>
        <taxon>Viridiplantae</taxon>
        <taxon>Streptophyta</taxon>
        <taxon>Embryophyta</taxon>
        <taxon>Tracheophyta</taxon>
        <taxon>Spermatophyta</taxon>
        <taxon>Magnoliopsida</taxon>
        <taxon>eudicotyledons</taxon>
        <taxon>Gunneridae</taxon>
        <taxon>Pentapetalae</taxon>
        <taxon>rosids</taxon>
        <taxon>fabids</taxon>
        <taxon>Fabales</taxon>
        <taxon>Fabaceae</taxon>
        <taxon>Papilionoideae</taxon>
        <taxon>50 kb inversion clade</taxon>
        <taxon>genistoids sensu lato</taxon>
        <taxon>core genistoids</taxon>
        <taxon>Genisteae</taxon>
        <taxon>Lupinus</taxon>
    </lineage>
</organism>
<evidence type="ECO:0000259" key="11">
    <source>
        <dbReference type="SMART" id="SM00768"/>
    </source>
</evidence>
<dbReference type="Gene3D" id="1.20.58.1040">
    <property type="match status" value="1"/>
</dbReference>
<dbReference type="AlphaFoldDB" id="A0AAV1XJ49"/>
<keyword evidence="8" id="KW-0449">Lipoprotein</keyword>
<keyword evidence="6" id="KW-1015">Disulfide bond</keyword>
<feature type="compositionally biased region" description="Polar residues" evidence="9">
    <location>
        <begin position="581"/>
        <end position="594"/>
    </location>
</feature>
<dbReference type="SMART" id="SM00768">
    <property type="entry name" value="X8"/>
    <property type="match status" value="1"/>
</dbReference>
<gene>
    <name evidence="12" type="ORF">LLUT_LOCUS21983</name>
</gene>
<feature type="compositionally biased region" description="Low complexity" evidence="9">
    <location>
        <begin position="565"/>
        <end position="580"/>
    </location>
</feature>
<dbReference type="InterPro" id="IPR012946">
    <property type="entry name" value="X8"/>
</dbReference>
<keyword evidence="5" id="KW-0472">Membrane</keyword>
<feature type="domain" description="X8" evidence="11">
    <location>
        <begin position="426"/>
        <end position="509"/>
    </location>
</feature>
<evidence type="ECO:0000256" key="9">
    <source>
        <dbReference type="SAM" id="MobiDB-lite"/>
    </source>
</evidence>